<dbReference type="RefSeq" id="WP_155339566.1">
    <property type="nucleotide sequence ID" value="NZ_BAAABN010000068.1"/>
</dbReference>
<gene>
    <name evidence="1" type="ORF">Acor_54670</name>
</gene>
<dbReference type="OrthoDB" id="4759077at2"/>
<evidence type="ECO:0000313" key="2">
    <source>
        <dbReference type="Proteomes" id="UP000334990"/>
    </source>
</evidence>
<dbReference type="NCBIfam" id="NF041061">
    <property type="entry name" value="DpdD"/>
    <property type="match status" value="1"/>
</dbReference>
<dbReference type="EMBL" id="BLAD01000068">
    <property type="protein sequence ID" value="GES03401.1"/>
    <property type="molecule type" value="Genomic_DNA"/>
</dbReference>
<comment type="caution">
    <text evidence="1">The sequence shown here is derived from an EMBL/GenBank/DDBJ whole genome shotgun (WGS) entry which is preliminary data.</text>
</comment>
<accession>A0A5M3W8H8</accession>
<proteinExistence type="predicted"/>
<protein>
    <submittedName>
        <fullName evidence="1">Uncharacterized protein</fullName>
    </submittedName>
</protein>
<sequence length="751" mass="80656">MSQEIAPTTVLQRWPSLRDAFFAPPNNLRIGSGIPALDRLVATADELIAQEPPQPVVLPALIGGATHYFAMAFTEDQSRMLRELLQSHIGKTWTDFDGQSIYGRTNGDPLEEAAVAFAGNSRYVYRFRVADQAQARNLVRESIQALLTSIGSAPRRQARISLPIGRLIGGLADACAAGAEQAAQAAYAILANDHRLSQANRLFLQIQLLAAFERWNDLDQHPALDMLLRLPRPSLASDALARLAMSNLPDSPDLVTFAPVATRFNALIDSVSTIRSAAGARYYALWALAAGEPPELLRQRLTEAGWAADPTIVAVLSTVPAASRAPTAPVAAPSIAQLRQRAKEAIEAGRFDAAVDLLSELSADLVDLPAVVEAVSHTFTAKAIALLERHRAEYGDDAIRRAFNSAQRFDSQIEPAALPVKLIDLFSASTNRQRISDLVASIERIGVAELRAPGGTDAACQAIREVMGGDGLGRLSPGIDVCIDLVRDLKTSEAPIDDVRSLSYQVLELWAYHDSSGDRHRAARIVQLVGDLVELGLGVQTFDEVVELLRAGWDPFLTDADLPIGLDLLEHLLAHRSDVSDSLDKFAAPMLSRIGAYNATRVPSAALAIAVDLAPSFGLIVAVPPPSETVGERPATARPGLCIGLYSLQEHALDRAARILRQRHPGLDVLVCADHVATDALRAAARAADLFIVMDRAATHAATTALKAERPTAPIRYAAGKGSTSMIEAVEAWLRDEATPTRDDRLTSGAP</sequence>
<dbReference type="InterPro" id="IPR049807">
    <property type="entry name" value="DpdD-like"/>
</dbReference>
<reference evidence="1 2" key="1">
    <citation type="submission" date="2019-10" db="EMBL/GenBank/DDBJ databases">
        <title>Whole genome shotgun sequence of Acrocarpospora corrugata NBRC 13972.</title>
        <authorList>
            <person name="Ichikawa N."/>
            <person name="Kimura A."/>
            <person name="Kitahashi Y."/>
            <person name="Komaki H."/>
            <person name="Oguchi A."/>
        </authorList>
    </citation>
    <scope>NUCLEOTIDE SEQUENCE [LARGE SCALE GENOMIC DNA]</scope>
    <source>
        <strain evidence="1 2">NBRC 13972</strain>
    </source>
</reference>
<organism evidence="1 2">
    <name type="scientific">Acrocarpospora corrugata</name>
    <dbReference type="NCBI Taxonomy" id="35763"/>
    <lineage>
        <taxon>Bacteria</taxon>
        <taxon>Bacillati</taxon>
        <taxon>Actinomycetota</taxon>
        <taxon>Actinomycetes</taxon>
        <taxon>Streptosporangiales</taxon>
        <taxon>Streptosporangiaceae</taxon>
        <taxon>Acrocarpospora</taxon>
    </lineage>
</organism>
<dbReference type="Proteomes" id="UP000334990">
    <property type="component" value="Unassembled WGS sequence"/>
</dbReference>
<evidence type="ECO:0000313" key="1">
    <source>
        <dbReference type="EMBL" id="GES03401.1"/>
    </source>
</evidence>
<name>A0A5M3W8H8_9ACTN</name>
<keyword evidence="2" id="KW-1185">Reference proteome</keyword>
<dbReference type="AlphaFoldDB" id="A0A5M3W8H8"/>